<proteinExistence type="predicted"/>
<evidence type="ECO:0000313" key="2">
    <source>
        <dbReference type="EMBL" id="KAF7123762.1"/>
    </source>
</evidence>
<gene>
    <name evidence="2" type="ORF">RHSIM_Rhsim12G0095600</name>
</gene>
<sequence length="262" mass="29881">MEEDSDEESAPLESRIRKREKRRKCRTPEEMETDTKLDWVESIPFKGFKIERQVNRRSSVNDIDIIILLENQEGDLVNFSRVESIDSDAINNDMYTTILSVWVPPHKPGKFKDIYKVLDQVVHYNLYPRGIVDFKGDTFGTARCPYLCMITAFLREKGVSKGPNEKLEQPSPVVITQAVLVKSKSQSKAVGAGTSAGPSAPSAPLEPSLWSIPNPKASKESIWRKLCCQNIAIWNDIQKEKKERKKLAREVGELKHELDWHT</sequence>
<dbReference type="EMBL" id="WJXA01000012">
    <property type="protein sequence ID" value="KAF7123762.1"/>
    <property type="molecule type" value="Genomic_DNA"/>
</dbReference>
<protein>
    <submittedName>
        <fullName evidence="2">Uncharacterized protein</fullName>
    </submittedName>
</protein>
<reference evidence="2" key="1">
    <citation type="submission" date="2019-11" db="EMBL/GenBank/DDBJ databases">
        <authorList>
            <person name="Liu Y."/>
            <person name="Hou J."/>
            <person name="Li T.-Q."/>
            <person name="Guan C.-H."/>
            <person name="Wu X."/>
            <person name="Wu H.-Z."/>
            <person name="Ling F."/>
            <person name="Zhang R."/>
            <person name="Shi X.-G."/>
            <person name="Ren J.-P."/>
            <person name="Chen E.-F."/>
            <person name="Sun J.-M."/>
        </authorList>
    </citation>
    <scope>NUCLEOTIDE SEQUENCE</scope>
    <source>
        <strain evidence="2">Adult_tree_wgs_1</strain>
        <tissue evidence="2">Leaves</tissue>
    </source>
</reference>
<dbReference type="Proteomes" id="UP000626092">
    <property type="component" value="Unassembled WGS sequence"/>
</dbReference>
<evidence type="ECO:0000313" key="3">
    <source>
        <dbReference type="Proteomes" id="UP000626092"/>
    </source>
</evidence>
<evidence type="ECO:0000256" key="1">
    <source>
        <dbReference type="SAM" id="MobiDB-lite"/>
    </source>
</evidence>
<dbReference type="OrthoDB" id="1714985at2759"/>
<feature type="region of interest" description="Disordered" evidence="1">
    <location>
        <begin position="1"/>
        <end position="31"/>
    </location>
</feature>
<comment type="caution">
    <text evidence="2">The sequence shown here is derived from an EMBL/GenBank/DDBJ whole genome shotgun (WGS) entry which is preliminary data.</text>
</comment>
<keyword evidence="3" id="KW-1185">Reference proteome</keyword>
<dbReference type="AlphaFoldDB" id="A0A834G1I7"/>
<name>A0A834G1I7_RHOSS</name>
<feature type="compositionally biased region" description="Acidic residues" evidence="1">
    <location>
        <begin position="1"/>
        <end position="10"/>
    </location>
</feature>
<organism evidence="2 3">
    <name type="scientific">Rhododendron simsii</name>
    <name type="common">Sims's rhododendron</name>
    <dbReference type="NCBI Taxonomy" id="118357"/>
    <lineage>
        <taxon>Eukaryota</taxon>
        <taxon>Viridiplantae</taxon>
        <taxon>Streptophyta</taxon>
        <taxon>Embryophyta</taxon>
        <taxon>Tracheophyta</taxon>
        <taxon>Spermatophyta</taxon>
        <taxon>Magnoliopsida</taxon>
        <taxon>eudicotyledons</taxon>
        <taxon>Gunneridae</taxon>
        <taxon>Pentapetalae</taxon>
        <taxon>asterids</taxon>
        <taxon>Ericales</taxon>
        <taxon>Ericaceae</taxon>
        <taxon>Ericoideae</taxon>
        <taxon>Rhodoreae</taxon>
        <taxon>Rhododendron</taxon>
    </lineage>
</organism>
<accession>A0A834G1I7</accession>
<feature type="compositionally biased region" description="Basic residues" evidence="1">
    <location>
        <begin position="16"/>
        <end position="25"/>
    </location>
</feature>